<dbReference type="Pfam" id="PF00665">
    <property type="entry name" value="rve"/>
    <property type="match status" value="1"/>
</dbReference>
<dbReference type="PANTHER" id="PTHR46889">
    <property type="entry name" value="TRANSPOSASE INSF FOR INSERTION SEQUENCE IS3B-RELATED"/>
    <property type="match status" value="1"/>
</dbReference>
<gene>
    <name evidence="2" type="ORF">MSKU9_0164</name>
</gene>
<sequence length="120" mass="13650">MEPQCPYDANPAVTALKQAIALRHLQKGVHHDDRGSQYCSENYRRLLSAHGFIVSMSRKGNCWNNAVTEGFFKALKAELLWRQARMTRQKVVQTITCHINDFLQSAEAAFRTIMEKPSGL</sequence>
<dbReference type="RefSeq" id="WP_162515701.1">
    <property type="nucleotide sequence ID" value="NZ_BDLU01000006.1"/>
</dbReference>
<comment type="caution">
    <text evidence="2">The sequence shown here is derived from an EMBL/GenBank/DDBJ whole genome shotgun (WGS) entry which is preliminary data.</text>
</comment>
<name>A0A4P5NKY5_9PROT</name>
<dbReference type="Proteomes" id="UP000315095">
    <property type="component" value="Unassembled WGS sequence"/>
</dbReference>
<feature type="domain" description="Integrase catalytic" evidence="1">
    <location>
        <begin position="1"/>
        <end position="120"/>
    </location>
</feature>
<proteinExistence type="predicted"/>
<dbReference type="InterPro" id="IPR012337">
    <property type="entry name" value="RNaseH-like_sf"/>
</dbReference>
<dbReference type="EMBL" id="BDLU01000006">
    <property type="protein sequence ID" value="GCE82023.1"/>
    <property type="molecule type" value="Genomic_DNA"/>
</dbReference>
<accession>A0A4P5NKY5</accession>
<dbReference type="InterPro" id="IPR036397">
    <property type="entry name" value="RNaseH_sf"/>
</dbReference>
<dbReference type="AlphaFoldDB" id="A0A4P5NKY5"/>
<dbReference type="InterPro" id="IPR001584">
    <property type="entry name" value="Integrase_cat-core"/>
</dbReference>
<evidence type="ECO:0000259" key="1">
    <source>
        <dbReference type="PROSITE" id="PS50994"/>
    </source>
</evidence>
<dbReference type="InterPro" id="IPR050900">
    <property type="entry name" value="Transposase_IS3/IS150/IS904"/>
</dbReference>
<organism evidence="2 3">
    <name type="scientific">Komagataeibacter diospyri</name>
    <dbReference type="NCBI Taxonomy" id="1932662"/>
    <lineage>
        <taxon>Bacteria</taxon>
        <taxon>Pseudomonadati</taxon>
        <taxon>Pseudomonadota</taxon>
        <taxon>Alphaproteobacteria</taxon>
        <taxon>Acetobacterales</taxon>
        <taxon>Acetobacteraceae</taxon>
        <taxon>Komagataeibacter</taxon>
    </lineage>
</organism>
<evidence type="ECO:0000313" key="2">
    <source>
        <dbReference type="EMBL" id="GCE82023.1"/>
    </source>
</evidence>
<dbReference type="Gene3D" id="3.30.420.10">
    <property type="entry name" value="Ribonuclease H-like superfamily/Ribonuclease H"/>
    <property type="match status" value="1"/>
</dbReference>
<reference evidence="3" key="1">
    <citation type="submission" date="2017-01" db="EMBL/GenBank/DDBJ databases">
        <title>Komagataeibacter sp. MSKU9 whole genome sequencing project.</title>
        <authorList>
            <person name="Matsutani M."/>
            <person name="Naloka K."/>
            <person name="Theeragool G."/>
            <person name="Yakushi T."/>
            <person name="Matsushita K."/>
        </authorList>
    </citation>
    <scope>NUCLEOTIDE SEQUENCE [LARGE SCALE GENOMIC DNA]</scope>
    <source>
        <strain evidence="3">MSKU9</strain>
    </source>
</reference>
<dbReference type="PANTHER" id="PTHR46889:SF4">
    <property type="entry name" value="TRANSPOSASE INSO FOR INSERTION SEQUENCE ELEMENT IS911B-RELATED"/>
    <property type="match status" value="1"/>
</dbReference>
<dbReference type="PROSITE" id="PS50994">
    <property type="entry name" value="INTEGRASE"/>
    <property type="match status" value="1"/>
</dbReference>
<evidence type="ECO:0000313" key="3">
    <source>
        <dbReference type="Proteomes" id="UP000315095"/>
    </source>
</evidence>
<keyword evidence="3" id="KW-1185">Reference proteome</keyword>
<dbReference type="SUPFAM" id="SSF53098">
    <property type="entry name" value="Ribonuclease H-like"/>
    <property type="match status" value="1"/>
</dbReference>
<protein>
    <recommendedName>
        <fullName evidence="1">Integrase catalytic domain-containing protein</fullName>
    </recommendedName>
</protein>
<dbReference type="GO" id="GO:0003676">
    <property type="term" value="F:nucleic acid binding"/>
    <property type="evidence" value="ECO:0007669"/>
    <property type="project" value="InterPro"/>
</dbReference>
<dbReference type="GO" id="GO:0015074">
    <property type="term" value="P:DNA integration"/>
    <property type="evidence" value="ECO:0007669"/>
    <property type="project" value="InterPro"/>
</dbReference>